<gene>
    <name evidence="12" type="primary">pcm_3</name>
    <name evidence="12" type="ORF">NCTC7807_05727</name>
</gene>
<evidence type="ECO:0000256" key="8">
    <source>
        <dbReference type="ARBA" id="ARBA00022691"/>
    </source>
</evidence>
<comment type="subcellular location">
    <subcellularLocation>
        <location evidence="1">Cytoplasm</location>
    </subcellularLocation>
</comment>
<dbReference type="GO" id="GO:0004719">
    <property type="term" value="F:protein-L-isoaspartate (D-aspartate) O-methyltransferase activity"/>
    <property type="evidence" value="ECO:0007669"/>
    <property type="project" value="UniProtKB-EC"/>
</dbReference>
<dbReference type="PANTHER" id="PTHR11579:SF0">
    <property type="entry name" value="PROTEIN-L-ISOASPARTATE(D-ASPARTATE) O-METHYLTRANSFERASE"/>
    <property type="match status" value="1"/>
</dbReference>
<keyword evidence="8" id="KW-0949">S-adenosyl-L-methionine</keyword>
<dbReference type="Proteomes" id="UP000254150">
    <property type="component" value="Unassembled WGS sequence"/>
</dbReference>
<evidence type="ECO:0000256" key="9">
    <source>
        <dbReference type="ARBA" id="ARBA00030757"/>
    </source>
</evidence>
<dbReference type="PANTHER" id="PTHR11579">
    <property type="entry name" value="PROTEIN-L-ISOASPARTATE O-METHYLTRANSFERASE"/>
    <property type="match status" value="1"/>
</dbReference>
<evidence type="ECO:0000256" key="5">
    <source>
        <dbReference type="ARBA" id="ARBA00022490"/>
    </source>
</evidence>
<name>A0A380PBJ2_STRGR</name>
<evidence type="ECO:0000313" key="12">
    <source>
        <dbReference type="EMBL" id="SUP62560.1"/>
    </source>
</evidence>
<dbReference type="InterPro" id="IPR029063">
    <property type="entry name" value="SAM-dependent_MTases_sf"/>
</dbReference>
<dbReference type="Gene3D" id="3.40.50.150">
    <property type="entry name" value="Vaccinia Virus protein VP39"/>
    <property type="match status" value="1"/>
</dbReference>
<accession>A0A380PBJ2</accession>
<dbReference type="SUPFAM" id="SSF53335">
    <property type="entry name" value="S-adenosyl-L-methionine-dependent methyltransferases"/>
    <property type="match status" value="1"/>
</dbReference>
<reference evidence="12 13" key="1">
    <citation type="submission" date="2018-06" db="EMBL/GenBank/DDBJ databases">
        <authorList>
            <consortium name="Pathogen Informatics"/>
            <person name="Doyle S."/>
        </authorList>
    </citation>
    <scope>NUCLEOTIDE SEQUENCE [LARGE SCALE GENOMIC DNA]</scope>
    <source>
        <strain evidence="12 13">NCTC7807</strain>
    </source>
</reference>
<dbReference type="Pfam" id="PF01135">
    <property type="entry name" value="PCMT"/>
    <property type="match status" value="1"/>
</dbReference>
<evidence type="ECO:0000256" key="11">
    <source>
        <dbReference type="ARBA" id="ARBA00031350"/>
    </source>
</evidence>
<evidence type="ECO:0000256" key="1">
    <source>
        <dbReference type="ARBA" id="ARBA00004496"/>
    </source>
</evidence>
<keyword evidence="5" id="KW-0963">Cytoplasm</keyword>
<proteinExistence type="inferred from homology"/>
<evidence type="ECO:0000256" key="2">
    <source>
        <dbReference type="ARBA" id="ARBA00005369"/>
    </source>
</evidence>
<sequence length="321" mass="35389">MGGGWAQVVARARGRLVRDIADQGVFDGEPEWREAFAAVPRHLFVPSYFGPSAGGWRRMWGEDPDPGRRRSWLEGVYTDTPLATRLRDGELLSSSSQPSLMARMLAELRVRDGDRVLEIGAGTGWNAALLAYRLGSAHVTTVDLDPDITDSARRHLDAAGLHPHVVTGDGARGCRADAPYDRILATCALDTVPRPWLEQTRPGGLILTPFATGLVRLTVHGPDRAEGRFLPTPAYFVPLRGTEPRTAGEPSAEGVARHVLDNERFRFLLTLTAGRLTPAEALEVWQREHHPVRERFGLTADAGTLTAWLDDPEGPYRWRLT</sequence>
<organism evidence="12 13">
    <name type="scientific">Streptomyces griseus</name>
    <dbReference type="NCBI Taxonomy" id="1911"/>
    <lineage>
        <taxon>Bacteria</taxon>
        <taxon>Bacillati</taxon>
        <taxon>Actinomycetota</taxon>
        <taxon>Actinomycetes</taxon>
        <taxon>Kitasatosporales</taxon>
        <taxon>Streptomycetaceae</taxon>
        <taxon>Streptomyces</taxon>
    </lineage>
</organism>
<evidence type="ECO:0000256" key="6">
    <source>
        <dbReference type="ARBA" id="ARBA00022603"/>
    </source>
</evidence>
<dbReference type="InterPro" id="IPR000682">
    <property type="entry name" value="PCMT"/>
</dbReference>
<evidence type="ECO:0000313" key="13">
    <source>
        <dbReference type="Proteomes" id="UP000254150"/>
    </source>
</evidence>
<dbReference type="EMBL" id="UHID01000009">
    <property type="protein sequence ID" value="SUP62560.1"/>
    <property type="molecule type" value="Genomic_DNA"/>
</dbReference>
<evidence type="ECO:0000256" key="3">
    <source>
        <dbReference type="ARBA" id="ARBA00011890"/>
    </source>
</evidence>
<dbReference type="AlphaFoldDB" id="A0A380PBJ2"/>
<dbReference type="GO" id="GO:0032259">
    <property type="term" value="P:methylation"/>
    <property type="evidence" value="ECO:0007669"/>
    <property type="project" value="UniProtKB-KW"/>
</dbReference>
<comment type="similarity">
    <text evidence="2">Belongs to the methyltransferase superfamily. L-isoaspartyl/D-aspartyl protein methyltransferase family.</text>
</comment>
<keyword evidence="6 12" id="KW-0489">Methyltransferase</keyword>
<evidence type="ECO:0000256" key="4">
    <source>
        <dbReference type="ARBA" id="ARBA00013346"/>
    </source>
</evidence>
<evidence type="ECO:0000256" key="7">
    <source>
        <dbReference type="ARBA" id="ARBA00022679"/>
    </source>
</evidence>
<dbReference type="EC" id="2.1.1.77" evidence="3"/>
<dbReference type="GO" id="GO:0005737">
    <property type="term" value="C:cytoplasm"/>
    <property type="evidence" value="ECO:0007669"/>
    <property type="project" value="UniProtKB-SubCell"/>
</dbReference>
<keyword evidence="7 12" id="KW-0808">Transferase</keyword>
<protein>
    <recommendedName>
        <fullName evidence="4">Protein-L-isoaspartate O-methyltransferase</fullName>
        <ecNumber evidence="3">2.1.1.77</ecNumber>
    </recommendedName>
    <alternativeName>
        <fullName evidence="11">L-isoaspartyl protein carboxyl methyltransferase</fullName>
    </alternativeName>
    <alternativeName>
        <fullName evidence="9">Protein L-isoaspartyl methyltransferase</fullName>
    </alternativeName>
    <alternativeName>
        <fullName evidence="10">Protein-beta-aspartate methyltransferase</fullName>
    </alternativeName>
</protein>
<evidence type="ECO:0000256" key="10">
    <source>
        <dbReference type="ARBA" id="ARBA00031323"/>
    </source>
</evidence>
<dbReference type="CDD" id="cd02440">
    <property type="entry name" value="AdoMet_MTases"/>
    <property type="match status" value="1"/>
</dbReference>